<evidence type="ECO:0000256" key="3">
    <source>
        <dbReference type="ARBA" id="ARBA00022679"/>
    </source>
</evidence>
<dbReference type="AlphaFoldDB" id="A0A376BZ02"/>
<dbReference type="EMBL" id="UFTJ01000001">
    <property type="protein sequence ID" value="SSZ46873.1"/>
    <property type="molecule type" value="Genomic_DNA"/>
</dbReference>
<feature type="transmembrane region" description="Helical" evidence="7">
    <location>
        <begin position="47"/>
        <end position="67"/>
    </location>
</feature>
<comment type="similarity">
    <text evidence="2">Belongs to the bacterial sugar transferase family.</text>
</comment>
<keyword evidence="4 7" id="KW-0812">Transmembrane</keyword>
<feature type="domain" description="Bacterial sugar transferase" evidence="8">
    <location>
        <begin position="265"/>
        <end position="450"/>
    </location>
</feature>
<dbReference type="Pfam" id="PF02397">
    <property type="entry name" value="Bac_transf"/>
    <property type="match status" value="1"/>
</dbReference>
<feature type="transmembrane region" description="Helical" evidence="7">
    <location>
        <begin position="110"/>
        <end position="132"/>
    </location>
</feature>
<dbReference type="GO" id="GO:0016780">
    <property type="term" value="F:phosphotransferase activity, for other substituted phosphate groups"/>
    <property type="evidence" value="ECO:0007669"/>
    <property type="project" value="TreeGrafter"/>
</dbReference>
<dbReference type="NCBIfam" id="TIGR03025">
    <property type="entry name" value="EPS_sugtrans"/>
    <property type="match status" value="1"/>
</dbReference>
<keyword evidence="3 9" id="KW-0808">Transferase</keyword>
<organism evidence="9 10">
    <name type="scientific">Bergeyella zoohelcum</name>
    <dbReference type="NCBI Taxonomy" id="1015"/>
    <lineage>
        <taxon>Bacteria</taxon>
        <taxon>Pseudomonadati</taxon>
        <taxon>Bacteroidota</taxon>
        <taxon>Flavobacteriia</taxon>
        <taxon>Flavobacteriales</taxon>
        <taxon>Weeksellaceae</taxon>
        <taxon>Bergeyella</taxon>
    </lineage>
</organism>
<accession>A0A376BZ02</accession>
<dbReference type="Proteomes" id="UP000255515">
    <property type="component" value="Unassembled WGS sequence"/>
</dbReference>
<evidence type="ECO:0000313" key="10">
    <source>
        <dbReference type="Proteomes" id="UP000255515"/>
    </source>
</evidence>
<evidence type="ECO:0000256" key="5">
    <source>
        <dbReference type="ARBA" id="ARBA00022989"/>
    </source>
</evidence>
<evidence type="ECO:0000256" key="7">
    <source>
        <dbReference type="SAM" id="Phobius"/>
    </source>
</evidence>
<feature type="transmembrane region" description="Helical" evidence="7">
    <location>
        <begin position="79"/>
        <end position="98"/>
    </location>
</feature>
<dbReference type="InterPro" id="IPR003362">
    <property type="entry name" value="Bact_transf"/>
</dbReference>
<reference evidence="9 10" key="1">
    <citation type="submission" date="2018-06" db="EMBL/GenBank/DDBJ databases">
        <authorList>
            <consortium name="Pathogen Informatics"/>
            <person name="Doyle S."/>
        </authorList>
    </citation>
    <scope>NUCLEOTIDE SEQUENCE [LARGE SCALE GENOMIC DNA]</scope>
    <source>
        <strain evidence="9 10">NCTC11661</strain>
    </source>
</reference>
<keyword evidence="5 7" id="KW-1133">Transmembrane helix</keyword>
<feature type="transmembrane region" description="Helical" evidence="7">
    <location>
        <begin position="270"/>
        <end position="294"/>
    </location>
</feature>
<comment type="subcellular location">
    <subcellularLocation>
        <location evidence="1">Membrane</location>
        <topology evidence="1">Multi-pass membrane protein</topology>
    </subcellularLocation>
</comment>
<protein>
    <submittedName>
        <fullName evidence="9">Colanic biosynthesis UDP-glucose lipid carrier transferase</fullName>
    </submittedName>
</protein>
<dbReference type="PANTHER" id="PTHR30576">
    <property type="entry name" value="COLANIC BIOSYNTHESIS UDP-GLUCOSE LIPID CARRIER TRANSFERASE"/>
    <property type="match status" value="1"/>
</dbReference>
<gene>
    <name evidence="9" type="primary">wcaJ_1</name>
    <name evidence="9" type="ORF">NCTC11661_00535</name>
</gene>
<evidence type="ECO:0000256" key="1">
    <source>
        <dbReference type="ARBA" id="ARBA00004141"/>
    </source>
</evidence>
<evidence type="ECO:0000256" key="4">
    <source>
        <dbReference type="ARBA" id="ARBA00022692"/>
    </source>
</evidence>
<dbReference type="InterPro" id="IPR017475">
    <property type="entry name" value="EPS_sugar_tfrase"/>
</dbReference>
<keyword evidence="6 7" id="KW-0472">Membrane</keyword>
<dbReference type="GO" id="GO:0016020">
    <property type="term" value="C:membrane"/>
    <property type="evidence" value="ECO:0007669"/>
    <property type="project" value="UniProtKB-SubCell"/>
</dbReference>
<evidence type="ECO:0000259" key="8">
    <source>
        <dbReference type="Pfam" id="PF02397"/>
    </source>
</evidence>
<dbReference type="PANTHER" id="PTHR30576:SF0">
    <property type="entry name" value="UNDECAPRENYL-PHOSPHATE N-ACETYLGALACTOSAMINYL 1-PHOSPHATE TRANSFERASE-RELATED"/>
    <property type="match status" value="1"/>
</dbReference>
<evidence type="ECO:0000256" key="2">
    <source>
        <dbReference type="ARBA" id="ARBA00006464"/>
    </source>
</evidence>
<proteinExistence type="inferred from homology"/>
<evidence type="ECO:0000256" key="6">
    <source>
        <dbReference type="ARBA" id="ARBA00023136"/>
    </source>
</evidence>
<evidence type="ECO:0000313" key="9">
    <source>
        <dbReference type="EMBL" id="SSZ46873.1"/>
    </source>
</evidence>
<sequence length="457" mass="53243">MQKLRFSKYLKIFIIVLDLMVLVALFGFFSESKDLLTEGVWNAWEEFIFYCLFLSGIWVSISAHTRLYDIPRNLTYTLFLERIIIHTFLFSVGVVFLGKLRGQSILDTGGIVFALSLSAIIISVKSFVFFLLKYIRKLGINHRNAMFLGNENEALTILENTLKERKDYGYHIYTFSDAMNLDKLKVFWKEKGIHTVFLPMQNSGLDREMRKKIFKAAEKYKVKITLVPEVDKNNFSHYELSYVESIPILVTAKLPLEYLFNRLLKRIMDIFLSLIVLIFIGTWLFPILALIIWLDNKGPIFFVQKRYGKNQEVFSCYKFRTMVVNPHSATSVTRENDDRITAFGKFLRKMSLDELPQFINVFLGQMSVVGPRPHMLLVDDYYRTKIERYDFRSCIKPGITGLAQVNGLRGDSGDMNIEMKKRLLADAFYIKNWSITLDFIIILKTIYILFTGDSKAR</sequence>
<feature type="transmembrane region" description="Helical" evidence="7">
    <location>
        <begin position="9"/>
        <end position="27"/>
    </location>
</feature>
<name>A0A376BZ02_9FLAO</name>
<dbReference type="RefSeq" id="WP_002686739.1">
    <property type="nucleotide sequence ID" value="NZ_UFTJ01000001.1"/>
</dbReference>